<sequence>MSHGEDKEPDSSRFAKPEEPRRNEQSGHAGGGGSQGACPLGACGGPGRGLIPGDNRRGTPDPNHLIHLLHKCRARSSLQRRIIQYPRTPCA</sequence>
<name>A0A9N7Y9G4_PLEPL</name>
<organism evidence="2 3">
    <name type="scientific">Pleuronectes platessa</name>
    <name type="common">European plaice</name>
    <dbReference type="NCBI Taxonomy" id="8262"/>
    <lineage>
        <taxon>Eukaryota</taxon>
        <taxon>Metazoa</taxon>
        <taxon>Chordata</taxon>
        <taxon>Craniata</taxon>
        <taxon>Vertebrata</taxon>
        <taxon>Euteleostomi</taxon>
        <taxon>Actinopterygii</taxon>
        <taxon>Neopterygii</taxon>
        <taxon>Teleostei</taxon>
        <taxon>Neoteleostei</taxon>
        <taxon>Acanthomorphata</taxon>
        <taxon>Carangaria</taxon>
        <taxon>Pleuronectiformes</taxon>
        <taxon>Pleuronectoidei</taxon>
        <taxon>Pleuronectidae</taxon>
        <taxon>Pleuronectes</taxon>
    </lineage>
</organism>
<evidence type="ECO:0000313" key="2">
    <source>
        <dbReference type="EMBL" id="CAB1423240.1"/>
    </source>
</evidence>
<feature type="region of interest" description="Disordered" evidence="1">
    <location>
        <begin position="1"/>
        <end position="62"/>
    </location>
</feature>
<keyword evidence="3" id="KW-1185">Reference proteome</keyword>
<feature type="compositionally biased region" description="Basic and acidic residues" evidence="1">
    <location>
        <begin position="1"/>
        <end position="25"/>
    </location>
</feature>
<evidence type="ECO:0000256" key="1">
    <source>
        <dbReference type="SAM" id="MobiDB-lite"/>
    </source>
</evidence>
<evidence type="ECO:0000313" key="3">
    <source>
        <dbReference type="Proteomes" id="UP001153269"/>
    </source>
</evidence>
<proteinExistence type="predicted"/>
<protein>
    <submittedName>
        <fullName evidence="2">Uncharacterized protein</fullName>
    </submittedName>
</protein>
<dbReference type="Proteomes" id="UP001153269">
    <property type="component" value="Unassembled WGS sequence"/>
</dbReference>
<dbReference type="AlphaFoldDB" id="A0A9N7Y9G4"/>
<reference evidence="2" key="1">
    <citation type="submission" date="2020-03" db="EMBL/GenBank/DDBJ databases">
        <authorList>
            <person name="Weist P."/>
        </authorList>
    </citation>
    <scope>NUCLEOTIDE SEQUENCE</scope>
</reference>
<gene>
    <name evidence="2" type="ORF">PLEPLA_LOCUS11158</name>
</gene>
<dbReference type="EMBL" id="CADEAL010000642">
    <property type="protein sequence ID" value="CAB1423240.1"/>
    <property type="molecule type" value="Genomic_DNA"/>
</dbReference>
<comment type="caution">
    <text evidence="2">The sequence shown here is derived from an EMBL/GenBank/DDBJ whole genome shotgun (WGS) entry which is preliminary data.</text>
</comment>
<accession>A0A9N7Y9G4</accession>